<proteinExistence type="predicted"/>
<dbReference type="OrthoDB" id="193499at2759"/>
<evidence type="ECO:0000256" key="2">
    <source>
        <dbReference type="PROSITE-ProRule" id="PRU00176"/>
    </source>
</evidence>
<dbReference type="Proteomes" id="UP000664859">
    <property type="component" value="Unassembled WGS sequence"/>
</dbReference>
<evidence type="ECO:0000313" key="4">
    <source>
        <dbReference type="EMBL" id="KAG5185159.1"/>
    </source>
</evidence>
<dbReference type="InterPro" id="IPR034168">
    <property type="entry name" value="PPIE_RRM"/>
</dbReference>
<feature type="domain" description="RRM" evidence="3">
    <location>
        <begin position="9"/>
        <end position="87"/>
    </location>
</feature>
<organism evidence="4 5">
    <name type="scientific">Tribonema minus</name>
    <dbReference type="NCBI Taxonomy" id="303371"/>
    <lineage>
        <taxon>Eukaryota</taxon>
        <taxon>Sar</taxon>
        <taxon>Stramenopiles</taxon>
        <taxon>Ochrophyta</taxon>
        <taxon>PX clade</taxon>
        <taxon>Xanthophyceae</taxon>
        <taxon>Tribonematales</taxon>
        <taxon>Tribonemataceae</taxon>
        <taxon>Tribonema</taxon>
    </lineage>
</organism>
<dbReference type="SUPFAM" id="SSF54928">
    <property type="entry name" value="RNA-binding domain, RBD"/>
    <property type="match status" value="1"/>
</dbReference>
<evidence type="ECO:0000256" key="1">
    <source>
        <dbReference type="ARBA" id="ARBA00022884"/>
    </source>
</evidence>
<dbReference type="PANTHER" id="PTHR48037:SF1">
    <property type="entry name" value="RRM DOMAIN-CONTAINING PROTEIN"/>
    <property type="match status" value="1"/>
</dbReference>
<dbReference type="SMART" id="SM00360">
    <property type="entry name" value="RRM"/>
    <property type="match status" value="1"/>
</dbReference>
<evidence type="ECO:0000313" key="5">
    <source>
        <dbReference type="Proteomes" id="UP000664859"/>
    </source>
</evidence>
<reference evidence="4" key="1">
    <citation type="submission" date="2021-02" db="EMBL/GenBank/DDBJ databases">
        <title>First Annotated Genome of the Yellow-green Alga Tribonema minus.</title>
        <authorList>
            <person name="Mahan K.M."/>
        </authorList>
    </citation>
    <scope>NUCLEOTIDE SEQUENCE</scope>
    <source>
        <strain evidence="4">UTEX B ZZ1240</strain>
    </source>
</reference>
<dbReference type="InterPro" id="IPR012677">
    <property type="entry name" value="Nucleotide-bd_a/b_plait_sf"/>
</dbReference>
<accession>A0A835Z2R3</accession>
<protein>
    <submittedName>
        <fullName evidence="4">Peptidyl-prolyl cis-trans isomerase E</fullName>
    </submittedName>
</protein>
<dbReference type="EMBL" id="JAFCMP010000140">
    <property type="protein sequence ID" value="KAG5185159.1"/>
    <property type="molecule type" value="Genomic_DNA"/>
</dbReference>
<dbReference type="InterPro" id="IPR035979">
    <property type="entry name" value="RBD_domain_sf"/>
</dbReference>
<dbReference type="GO" id="GO:0016853">
    <property type="term" value="F:isomerase activity"/>
    <property type="evidence" value="ECO:0007669"/>
    <property type="project" value="UniProtKB-KW"/>
</dbReference>
<sequence length="136" mass="14951">MEGGKPPRCTLYVGGLEENVNEELLHAAFIPFGDLVEVQIPREWKSGTNRGFGFVEYEAEEDASAAMENMDGAELAGRVLRVNRAKPLKHKLGAARAVWSADEWFKNMAEGDETINMTADDMPQPDALEPVAASEQ</sequence>
<dbReference type="CDD" id="cd12347">
    <property type="entry name" value="RRM_PPIE"/>
    <property type="match status" value="1"/>
</dbReference>
<name>A0A835Z2R3_9STRA</name>
<evidence type="ECO:0000259" key="3">
    <source>
        <dbReference type="PROSITE" id="PS50102"/>
    </source>
</evidence>
<dbReference type="Pfam" id="PF00076">
    <property type="entry name" value="RRM_1"/>
    <property type="match status" value="1"/>
</dbReference>
<dbReference type="AlphaFoldDB" id="A0A835Z2R3"/>
<dbReference type="PANTHER" id="PTHR48037">
    <property type="entry name" value="ATPASE E1"/>
    <property type="match status" value="1"/>
</dbReference>
<dbReference type="Gene3D" id="3.30.70.330">
    <property type="match status" value="1"/>
</dbReference>
<comment type="caution">
    <text evidence="4">The sequence shown here is derived from an EMBL/GenBank/DDBJ whole genome shotgun (WGS) entry which is preliminary data.</text>
</comment>
<dbReference type="PROSITE" id="PS50102">
    <property type="entry name" value="RRM"/>
    <property type="match status" value="1"/>
</dbReference>
<keyword evidence="4" id="KW-0413">Isomerase</keyword>
<keyword evidence="5" id="KW-1185">Reference proteome</keyword>
<keyword evidence="1 2" id="KW-0694">RNA-binding</keyword>
<dbReference type="InterPro" id="IPR000504">
    <property type="entry name" value="RRM_dom"/>
</dbReference>
<dbReference type="GO" id="GO:0003723">
    <property type="term" value="F:RNA binding"/>
    <property type="evidence" value="ECO:0007669"/>
    <property type="project" value="UniProtKB-UniRule"/>
</dbReference>
<gene>
    <name evidence="4" type="ORF">JKP88DRAFT_237102</name>
</gene>